<organism evidence="2 3">
    <name type="scientific">Corallococcus exercitus</name>
    <dbReference type="NCBI Taxonomy" id="2316736"/>
    <lineage>
        <taxon>Bacteria</taxon>
        <taxon>Pseudomonadati</taxon>
        <taxon>Myxococcota</taxon>
        <taxon>Myxococcia</taxon>
        <taxon>Myxococcales</taxon>
        <taxon>Cystobacterineae</taxon>
        <taxon>Myxococcaceae</taxon>
        <taxon>Corallococcus</taxon>
    </lineage>
</organism>
<dbReference type="InterPro" id="IPR027443">
    <property type="entry name" value="IPNS-like_sf"/>
</dbReference>
<dbReference type="EMBL" id="JABFJV010000336">
    <property type="protein sequence ID" value="NOK38570.1"/>
    <property type="molecule type" value="Genomic_DNA"/>
</dbReference>
<proteinExistence type="predicted"/>
<dbReference type="Gene3D" id="2.60.120.330">
    <property type="entry name" value="B-lactam Antibiotic, Isopenicillin N Synthase, Chain"/>
    <property type="match status" value="1"/>
</dbReference>
<gene>
    <name evidence="2" type="ORF">HMI49_35790</name>
</gene>
<reference evidence="2 3" key="1">
    <citation type="submission" date="2020-05" db="EMBL/GenBank/DDBJ databases">
        <authorList>
            <person name="Whitworth D."/>
        </authorList>
    </citation>
    <scope>NUCLEOTIDE SEQUENCE [LARGE SCALE GENOMIC DNA]</scope>
    <source>
        <strain evidence="2 3">AB043B</strain>
    </source>
</reference>
<evidence type="ECO:0000259" key="1">
    <source>
        <dbReference type="Pfam" id="PF05118"/>
    </source>
</evidence>
<dbReference type="InterPro" id="IPR007803">
    <property type="entry name" value="Asp/Arg/Pro-Hydrxlase"/>
</dbReference>
<evidence type="ECO:0000313" key="2">
    <source>
        <dbReference type="EMBL" id="NOK38570.1"/>
    </source>
</evidence>
<feature type="domain" description="Aspartyl/asparaginy/proline hydroxylase" evidence="1">
    <location>
        <begin position="19"/>
        <end position="156"/>
    </location>
</feature>
<accession>A0A3A8HVE8</accession>
<sequence length="294" mass="32092">MHAVKLTKTFDAQALEAAYHAVRRHVEALPAGYPGEGHQGWTSICLHSATSGASPVLKQAPYLRDLLSGLGLKLRLARLLRLEPGGVIREHSDAFLSKRIVRLHIPVVTHPDVEFFVGGQRCVWGAGEFWYGDFSLPHHGVNKSAVARIHLVLDVTADDALLHLFPPQQVPPSLQAMGSEVAEAELDPRVVERFAFDFTLPQGFSLPGTGLAPLPSEARGGMRMVDNELCIFVNEQPMLKAVPVSEDTVDLLGMGPEARLRYTFRGEAVRDVTLTVGTTPVYSFDVRHGSGQAH</sequence>
<dbReference type="SUPFAM" id="SSF51197">
    <property type="entry name" value="Clavaminate synthase-like"/>
    <property type="match status" value="1"/>
</dbReference>
<name>A0A3A8HVE8_9BACT</name>
<dbReference type="Proteomes" id="UP000563426">
    <property type="component" value="Unassembled WGS sequence"/>
</dbReference>
<dbReference type="Pfam" id="PF05118">
    <property type="entry name" value="Asp_Arg_Hydrox"/>
    <property type="match status" value="1"/>
</dbReference>
<dbReference type="OrthoDB" id="1441538at2"/>
<evidence type="ECO:0000313" key="3">
    <source>
        <dbReference type="Proteomes" id="UP000563426"/>
    </source>
</evidence>
<dbReference type="RefSeq" id="WP_120529242.1">
    <property type="nucleotide sequence ID" value="NZ_JABFJV010000336.1"/>
</dbReference>
<keyword evidence="3" id="KW-1185">Reference proteome</keyword>
<dbReference type="AlphaFoldDB" id="A0A3A8HVE8"/>
<comment type="caution">
    <text evidence="2">The sequence shown here is derived from an EMBL/GenBank/DDBJ whole genome shotgun (WGS) entry which is preliminary data.</text>
</comment>
<protein>
    <submittedName>
        <fullName evidence="2">Aspartyl/asparaginyl beta-hydroxylase domain-containing protein</fullName>
    </submittedName>
</protein>